<comment type="caution">
    <text evidence="1">The sequence shown here is derived from an EMBL/GenBank/DDBJ whole genome shotgun (WGS) entry which is preliminary data.</text>
</comment>
<dbReference type="AlphaFoldDB" id="A0A4R2NW96"/>
<dbReference type="OrthoDB" id="982210at2"/>
<sequence length="132" mass="15517">MKTHKLTKPFYIAITHLFYAFSMIDKRMTVQEKKEIVGSVKEEWATNEFGFDSEELIYETMRDLIKENLSADKAYENFKAYFIVNKELFTRQINLDLLDACHKICNAVNGKNKSELILLTKLHKLVHESTHK</sequence>
<dbReference type="RefSeq" id="WP_132794251.1">
    <property type="nucleotide sequence ID" value="NZ_SLXM01000003.1"/>
</dbReference>
<proteinExistence type="predicted"/>
<organism evidence="1 2">
    <name type="scientific">Tenacibaculum skagerrakense</name>
    <dbReference type="NCBI Taxonomy" id="186571"/>
    <lineage>
        <taxon>Bacteria</taxon>
        <taxon>Pseudomonadati</taxon>
        <taxon>Bacteroidota</taxon>
        <taxon>Flavobacteriia</taxon>
        <taxon>Flavobacteriales</taxon>
        <taxon>Flavobacteriaceae</taxon>
        <taxon>Tenacibaculum</taxon>
    </lineage>
</organism>
<evidence type="ECO:0008006" key="3">
    <source>
        <dbReference type="Google" id="ProtNLM"/>
    </source>
</evidence>
<evidence type="ECO:0000313" key="1">
    <source>
        <dbReference type="EMBL" id="TCP25864.1"/>
    </source>
</evidence>
<accession>A0A4R2NW96</accession>
<name>A0A4R2NW96_9FLAO</name>
<keyword evidence="2" id="KW-1185">Reference proteome</keyword>
<dbReference type="EMBL" id="SLXM01000003">
    <property type="protein sequence ID" value="TCP25864.1"/>
    <property type="molecule type" value="Genomic_DNA"/>
</dbReference>
<protein>
    <recommendedName>
        <fullName evidence="3">Tellurite resistance protein TerB</fullName>
    </recommendedName>
</protein>
<dbReference type="Proteomes" id="UP000294564">
    <property type="component" value="Unassembled WGS sequence"/>
</dbReference>
<evidence type="ECO:0000313" key="2">
    <source>
        <dbReference type="Proteomes" id="UP000294564"/>
    </source>
</evidence>
<reference evidence="1 2" key="1">
    <citation type="submission" date="2019-03" db="EMBL/GenBank/DDBJ databases">
        <title>Genomic Encyclopedia of Type Strains, Phase IV (KMG-IV): sequencing the most valuable type-strain genomes for metagenomic binning, comparative biology and taxonomic classification.</title>
        <authorList>
            <person name="Goeker M."/>
        </authorList>
    </citation>
    <scope>NUCLEOTIDE SEQUENCE [LARGE SCALE GENOMIC DNA]</scope>
    <source>
        <strain evidence="1 2">DSM 14836</strain>
    </source>
</reference>
<gene>
    <name evidence="1" type="ORF">EV195_103226</name>
</gene>